<sequence>MLSPEESDRHSERTGGRGPVFSTEDWTGSVMESHRHSHQNASLKNVLIKPPVMFGNVLKRGMQSTRTLLLTTIFLLVIVIILQLRNILQSEPPKSVCRPKIICIEYGASSNSSSLQVVKQIQPTKFQSSRDANADDLKKCKERIRKTENDALSKYEISGKEACVSTSAMDAEKGHTEFWTDDTQYIRRTHHSYLTSASIILDIGGNVGDDAVVLLNQYFPQKYVMLEPMTLLYRSLLKRFADKDNVVIYNFGLSTKNSKFLVNIEGTEGDATSVFKESDAIGSCPLFVMNATNFFIELGIGCFEVDLITINCEGCEFAVLEAILSTNVINFLRNIQFATHMKLDHLKNPVERYCAIQQKLARTHKLTYQYKFTWESWRRKDIID</sequence>
<feature type="compositionally biased region" description="Basic and acidic residues" evidence="1">
    <location>
        <begin position="1"/>
        <end position="15"/>
    </location>
</feature>
<protein>
    <recommendedName>
        <fullName evidence="5">Methyltransferase FkbM domain-containing protein</fullName>
    </recommendedName>
</protein>
<evidence type="ECO:0000313" key="3">
    <source>
        <dbReference type="EMBL" id="KAK3088346.1"/>
    </source>
</evidence>
<keyword evidence="2" id="KW-1133">Transmembrane helix</keyword>
<dbReference type="AlphaFoldDB" id="A0AA89BRG0"/>
<keyword evidence="2" id="KW-0472">Membrane</keyword>
<gene>
    <name evidence="3" type="ORF">FSP39_017916</name>
</gene>
<proteinExistence type="predicted"/>
<dbReference type="InterPro" id="IPR029063">
    <property type="entry name" value="SAM-dependent_MTases_sf"/>
</dbReference>
<organism evidence="3 4">
    <name type="scientific">Pinctada imbricata</name>
    <name type="common">Atlantic pearl-oyster</name>
    <name type="synonym">Pinctada martensii</name>
    <dbReference type="NCBI Taxonomy" id="66713"/>
    <lineage>
        <taxon>Eukaryota</taxon>
        <taxon>Metazoa</taxon>
        <taxon>Spiralia</taxon>
        <taxon>Lophotrochozoa</taxon>
        <taxon>Mollusca</taxon>
        <taxon>Bivalvia</taxon>
        <taxon>Autobranchia</taxon>
        <taxon>Pteriomorphia</taxon>
        <taxon>Pterioida</taxon>
        <taxon>Pterioidea</taxon>
        <taxon>Pteriidae</taxon>
        <taxon>Pinctada</taxon>
    </lineage>
</organism>
<feature type="region of interest" description="Disordered" evidence="1">
    <location>
        <begin position="1"/>
        <end position="23"/>
    </location>
</feature>
<dbReference type="SUPFAM" id="SSF53335">
    <property type="entry name" value="S-adenosyl-L-methionine-dependent methyltransferases"/>
    <property type="match status" value="1"/>
</dbReference>
<evidence type="ECO:0000256" key="1">
    <source>
        <dbReference type="SAM" id="MobiDB-lite"/>
    </source>
</evidence>
<accession>A0AA89BRG0</accession>
<reference evidence="3" key="1">
    <citation type="submission" date="2019-08" db="EMBL/GenBank/DDBJ databases">
        <title>The improved chromosome-level genome for the pearl oyster Pinctada fucata martensii using PacBio sequencing and Hi-C.</title>
        <authorList>
            <person name="Zheng Z."/>
        </authorList>
    </citation>
    <scope>NUCLEOTIDE SEQUENCE</scope>
    <source>
        <strain evidence="3">ZZ-2019</strain>
        <tissue evidence="3">Adductor muscle</tissue>
    </source>
</reference>
<name>A0AA89BRG0_PINIB</name>
<dbReference type="Gene3D" id="3.40.50.150">
    <property type="entry name" value="Vaccinia Virus protein VP39"/>
    <property type="match status" value="1"/>
</dbReference>
<feature type="transmembrane region" description="Helical" evidence="2">
    <location>
        <begin position="68"/>
        <end position="88"/>
    </location>
</feature>
<keyword evidence="4" id="KW-1185">Reference proteome</keyword>
<comment type="caution">
    <text evidence="3">The sequence shown here is derived from an EMBL/GenBank/DDBJ whole genome shotgun (WGS) entry which is preliminary data.</text>
</comment>
<dbReference type="EMBL" id="VSWD01000011">
    <property type="protein sequence ID" value="KAK3088346.1"/>
    <property type="molecule type" value="Genomic_DNA"/>
</dbReference>
<dbReference type="NCBIfam" id="TIGR01444">
    <property type="entry name" value="fkbM_fam"/>
    <property type="match status" value="1"/>
</dbReference>
<evidence type="ECO:0008006" key="5">
    <source>
        <dbReference type="Google" id="ProtNLM"/>
    </source>
</evidence>
<evidence type="ECO:0000256" key="2">
    <source>
        <dbReference type="SAM" id="Phobius"/>
    </source>
</evidence>
<dbReference type="InterPro" id="IPR006342">
    <property type="entry name" value="FkbM_mtfrase"/>
</dbReference>
<keyword evidence="2" id="KW-0812">Transmembrane</keyword>
<evidence type="ECO:0000313" key="4">
    <source>
        <dbReference type="Proteomes" id="UP001186944"/>
    </source>
</evidence>
<dbReference type="Proteomes" id="UP001186944">
    <property type="component" value="Unassembled WGS sequence"/>
</dbReference>